<sequence length="713" mass="79153">MPKVKQKNKRVSVQDDKLTVEAKAILAKISESAPKRVKKTNTKLISNDDITTLQWISSLNELPDDCEETVFKILQSPHFIKGLETELIDTLSPVINAIQSLTTRFPVDISPRLASLPMAQIFPTLIGNYFSSENVKNDLKQQNFLHICTDLVTIIENLCSVSDDYCRMIGTNAQFVYLLLTSLLPTSEVPIPLVDRIVTCLNTVTELDEIKPHLEQNQTQTLTEIFNNLPSFPSSVQVSLCELFLNLRGSSIFDSLVVFLTRHLSEHIPSMITSTTTSMLSIQSDLSQENVTKATSQFQALLNHLHDVQHVCELLANLTFSDETETPLDQTFITSFLQSPLLTTLVQSVTSLVTFDLQTNIQSIWTSHLAILDQLDPKHEDKDNEQQMEVDETHPTAVQAHNLAQSIKLCSPDLLVEELTGFILRALNTLTNTVTLFSCSTNLESYPTFAQTCSTLVSDSFSALQREQQLLAQNRQESPVPASDEDEDERAEDVVLFGADFVEAVTRFWLSLVSFNSSLAASPNGVHASSSSGLVQTQSELSTIIAGFGFILAELTPHTVSSEAIDALSHLTSLEAFFFTHPPQTHPTETCSTLVVHCGEGLTALSTLLSSGRLDGEALLRTYNAVETLCESLHVLVSYSQSYPQFLPHTNFLPFDPTLTQLIRALESKQQSMKRKRKRRQQTSSQLQPALSSCLSILQQTFQAIANLFTSLK</sequence>
<evidence type="ECO:0000313" key="1">
    <source>
        <dbReference type="EMBL" id="KAK2953531.1"/>
    </source>
</evidence>
<reference evidence="1 2" key="1">
    <citation type="journal article" date="2022" name="bioRxiv">
        <title>Genomics of Preaxostyla Flagellates Illuminates Evolutionary Transitions and the Path Towards Mitochondrial Loss.</title>
        <authorList>
            <person name="Novak L.V.F."/>
            <person name="Treitli S.C."/>
            <person name="Pyrih J."/>
            <person name="Halakuc P."/>
            <person name="Pipaliya S.V."/>
            <person name="Vacek V."/>
            <person name="Brzon O."/>
            <person name="Soukal P."/>
            <person name="Eme L."/>
            <person name="Dacks J.B."/>
            <person name="Karnkowska A."/>
            <person name="Elias M."/>
            <person name="Hampl V."/>
        </authorList>
    </citation>
    <scope>NUCLEOTIDE SEQUENCE [LARGE SCALE GENOMIC DNA]</scope>
    <source>
        <strain evidence="1">NAU3</strain>
        <tissue evidence="1">Gut</tissue>
    </source>
</reference>
<accession>A0ABQ9XSC5</accession>
<comment type="caution">
    <text evidence="1">The sequence shown here is derived from an EMBL/GenBank/DDBJ whole genome shotgun (WGS) entry which is preliminary data.</text>
</comment>
<name>A0ABQ9XSC5_9EUKA</name>
<organism evidence="1 2">
    <name type="scientific">Blattamonas nauphoetae</name>
    <dbReference type="NCBI Taxonomy" id="2049346"/>
    <lineage>
        <taxon>Eukaryota</taxon>
        <taxon>Metamonada</taxon>
        <taxon>Preaxostyla</taxon>
        <taxon>Oxymonadida</taxon>
        <taxon>Blattamonas</taxon>
    </lineage>
</organism>
<dbReference type="EMBL" id="JARBJD010000090">
    <property type="protein sequence ID" value="KAK2953531.1"/>
    <property type="molecule type" value="Genomic_DNA"/>
</dbReference>
<protein>
    <submittedName>
        <fullName evidence="1">Uncharacterized protein</fullName>
    </submittedName>
</protein>
<gene>
    <name evidence="1" type="ORF">BLNAU_11531</name>
</gene>
<dbReference type="Proteomes" id="UP001281761">
    <property type="component" value="Unassembled WGS sequence"/>
</dbReference>
<keyword evidence="2" id="KW-1185">Reference proteome</keyword>
<evidence type="ECO:0000313" key="2">
    <source>
        <dbReference type="Proteomes" id="UP001281761"/>
    </source>
</evidence>
<proteinExistence type="predicted"/>